<dbReference type="GO" id="GO:0020037">
    <property type="term" value="F:heme binding"/>
    <property type="evidence" value="ECO:0007669"/>
    <property type="project" value="InterPro"/>
</dbReference>
<dbReference type="GO" id="GO:0016705">
    <property type="term" value="F:oxidoreductase activity, acting on paired donors, with incorporation or reduction of molecular oxygen"/>
    <property type="evidence" value="ECO:0007669"/>
    <property type="project" value="InterPro"/>
</dbReference>
<keyword evidence="7" id="KW-0503">Monooxygenase</keyword>
<name>A0A438MQC1_EXOME</name>
<dbReference type="GO" id="GO:0004497">
    <property type="term" value="F:monooxygenase activity"/>
    <property type="evidence" value="ECO:0007669"/>
    <property type="project" value="UniProtKB-KW"/>
</dbReference>
<dbReference type="InterPro" id="IPR002401">
    <property type="entry name" value="Cyt_P450_E_grp-I"/>
</dbReference>
<dbReference type="Pfam" id="PF00067">
    <property type="entry name" value="p450"/>
    <property type="match status" value="1"/>
</dbReference>
<evidence type="ECO:0000256" key="6">
    <source>
        <dbReference type="PIRSR" id="PIRSR602401-1"/>
    </source>
</evidence>
<dbReference type="InterPro" id="IPR036396">
    <property type="entry name" value="Cyt_P450_sf"/>
</dbReference>
<dbReference type="PROSITE" id="PS00086">
    <property type="entry name" value="CYTOCHROME_P450"/>
    <property type="match status" value="1"/>
</dbReference>
<accession>A0A438MQC1</accession>
<evidence type="ECO:0000256" key="7">
    <source>
        <dbReference type="RuleBase" id="RU000461"/>
    </source>
</evidence>
<keyword evidence="4 7" id="KW-0560">Oxidoreductase</keyword>
<dbReference type="PRINTS" id="PR00385">
    <property type="entry name" value="P450"/>
</dbReference>
<keyword evidence="3 6" id="KW-0479">Metal-binding</keyword>
<dbReference type="VEuPathDB" id="FungiDB:PV10_06214"/>
<reference evidence="8 9" key="1">
    <citation type="submission" date="2017-03" db="EMBL/GenBank/DDBJ databases">
        <title>Genomes of endolithic fungi from Antarctica.</title>
        <authorList>
            <person name="Coleine C."/>
            <person name="Masonjones S."/>
            <person name="Stajich J.E."/>
        </authorList>
    </citation>
    <scope>NUCLEOTIDE SEQUENCE [LARGE SCALE GENOMIC DNA]</scope>
    <source>
        <strain evidence="8 9">CCFEE 6314</strain>
    </source>
</reference>
<dbReference type="InterPro" id="IPR017972">
    <property type="entry name" value="Cyt_P450_CS"/>
</dbReference>
<gene>
    <name evidence="8" type="ORF">B0A52_10342</name>
</gene>
<proteinExistence type="inferred from homology"/>
<evidence type="ECO:0000256" key="1">
    <source>
        <dbReference type="ARBA" id="ARBA00001971"/>
    </source>
</evidence>
<comment type="caution">
    <text evidence="8">The sequence shown here is derived from an EMBL/GenBank/DDBJ whole genome shotgun (WGS) entry which is preliminary data.</text>
</comment>
<organism evidence="8 9">
    <name type="scientific">Exophiala mesophila</name>
    <name type="common">Black yeast-like fungus</name>
    <dbReference type="NCBI Taxonomy" id="212818"/>
    <lineage>
        <taxon>Eukaryota</taxon>
        <taxon>Fungi</taxon>
        <taxon>Dikarya</taxon>
        <taxon>Ascomycota</taxon>
        <taxon>Pezizomycotina</taxon>
        <taxon>Eurotiomycetes</taxon>
        <taxon>Chaetothyriomycetidae</taxon>
        <taxon>Chaetothyriales</taxon>
        <taxon>Herpotrichiellaceae</taxon>
        <taxon>Exophiala</taxon>
    </lineage>
</organism>
<evidence type="ECO:0000313" key="9">
    <source>
        <dbReference type="Proteomes" id="UP000288859"/>
    </source>
</evidence>
<dbReference type="PRINTS" id="PR00463">
    <property type="entry name" value="EP450I"/>
</dbReference>
<dbReference type="GO" id="GO:0005506">
    <property type="term" value="F:iron ion binding"/>
    <property type="evidence" value="ECO:0007669"/>
    <property type="project" value="InterPro"/>
</dbReference>
<evidence type="ECO:0000256" key="4">
    <source>
        <dbReference type="ARBA" id="ARBA00023002"/>
    </source>
</evidence>
<evidence type="ECO:0000256" key="3">
    <source>
        <dbReference type="ARBA" id="ARBA00022723"/>
    </source>
</evidence>
<dbReference type="AlphaFoldDB" id="A0A438MQC1"/>
<dbReference type="InterPro" id="IPR001128">
    <property type="entry name" value="Cyt_P450"/>
</dbReference>
<dbReference type="PANTHER" id="PTHR24305:SF232">
    <property type="entry name" value="P450, PUTATIVE (EUROFUNG)-RELATED"/>
    <property type="match status" value="1"/>
</dbReference>
<dbReference type="PANTHER" id="PTHR24305">
    <property type="entry name" value="CYTOCHROME P450"/>
    <property type="match status" value="1"/>
</dbReference>
<evidence type="ECO:0000256" key="2">
    <source>
        <dbReference type="ARBA" id="ARBA00010617"/>
    </source>
</evidence>
<comment type="cofactor">
    <cofactor evidence="1 6">
        <name>heme</name>
        <dbReference type="ChEBI" id="CHEBI:30413"/>
    </cofactor>
</comment>
<feature type="binding site" description="axial binding residue" evidence="6">
    <location>
        <position position="452"/>
    </location>
    <ligand>
        <name>heme</name>
        <dbReference type="ChEBI" id="CHEBI:30413"/>
    </ligand>
    <ligandPart>
        <name>Fe</name>
        <dbReference type="ChEBI" id="CHEBI:18248"/>
    </ligandPart>
</feature>
<sequence>MGLLAEVLLLVRAYAPIVIPVLLCLRFIRNRYQKGLNRIPGPFWASVSDLWNFYHVSAGHSTSEYELHQKYKSALVRMGPNYVSCSDPESIRVIYGWKRVFKKSDHYDCQSQYSKDGVLVENISAVIDEERHSKLKRAIANAYAMTTIREFEPMIDSTSGVFMKLVNERFAQTGKVCELDKYLQMYAFDIIGELTFGKRFGFLEKGQDLDDMMYHTGKAMEYIGTIGQLPKVDYWIRVKNPFYGIRQKTTNVVLFTVKNIKEHISHPGKKDLDFLSRFVTSAKKWPEIIDEGQLYELVNTNVAAGSDTTAIALRQIVYSMLTRPPVFNKFMEELKGVLAARGPEENHKTITWQEGRDMKYLQAVIKECLRCHPALGEILPRVVPEGGVHLAGEFIPEGTVVGCNAWTIHQDRGVFGDDADKFRPERWIDNTPEAIYRMEAMSFHFGAGNRICIGRHIALLEMSKFIPEFFRNFEVELVDPKQWKVQPGWIVPQTGLDAHIRPRDPNYFGQEVKD</sequence>
<evidence type="ECO:0000256" key="5">
    <source>
        <dbReference type="ARBA" id="ARBA00023004"/>
    </source>
</evidence>
<dbReference type="Gene3D" id="1.10.630.10">
    <property type="entry name" value="Cytochrome P450"/>
    <property type="match status" value="1"/>
</dbReference>
<comment type="similarity">
    <text evidence="2 7">Belongs to the cytochrome P450 family.</text>
</comment>
<evidence type="ECO:0000313" key="8">
    <source>
        <dbReference type="EMBL" id="RVX65826.1"/>
    </source>
</evidence>
<keyword evidence="5 6" id="KW-0408">Iron</keyword>
<dbReference type="EMBL" id="NAJM01000078">
    <property type="protein sequence ID" value="RVX65826.1"/>
    <property type="molecule type" value="Genomic_DNA"/>
</dbReference>
<dbReference type="Proteomes" id="UP000288859">
    <property type="component" value="Unassembled WGS sequence"/>
</dbReference>
<dbReference type="CDD" id="cd11060">
    <property type="entry name" value="CYP57A1-like"/>
    <property type="match status" value="1"/>
</dbReference>
<protein>
    <submittedName>
        <fullName evidence="8">Uncharacterized protein</fullName>
    </submittedName>
</protein>
<keyword evidence="6 7" id="KW-0349">Heme</keyword>
<dbReference type="SUPFAM" id="SSF48264">
    <property type="entry name" value="Cytochrome P450"/>
    <property type="match status" value="1"/>
</dbReference>
<dbReference type="OrthoDB" id="3934656at2759"/>
<dbReference type="InterPro" id="IPR050121">
    <property type="entry name" value="Cytochrome_P450_monoxygenase"/>
</dbReference>